<dbReference type="AlphaFoldDB" id="A0A7S0NLN3"/>
<reference evidence="2" key="1">
    <citation type="submission" date="2021-01" db="EMBL/GenBank/DDBJ databases">
        <authorList>
            <person name="Corre E."/>
            <person name="Pelletier E."/>
            <person name="Niang G."/>
            <person name="Scheremetjew M."/>
            <person name="Finn R."/>
            <person name="Kale V."/>
            <person name="Holt S."/>
            <person name="Cochrane G."/>
            <person name="Meng A."/>
            <person name="Brown T."/>
            <person name="Cohen L."/>
        </authorList>
    </citation>
    <scope>NUCLEOTIDE SEQUENCE</scope>
    <source>
        <strain evidence="2">CCMP1723</strain>
    </source>
</reference>
<protein>
    <submittedName>
        <fullName evidence="2">Uncharacterized protein</fullName>
    </submittedName>
</protein>
<feature type="compositionally biased region" description="Basic and acidic residues" evidence="1">
    <location>
        <begin position="84"/>
        <end position="100"/>
    </location>
</feature>
<evidence type="ECO:0000256" key="1">
    <source>
        <dbReference type="SAM" id="MobiDB-lite"/>
    </source>
</evidence>
<proteinExistence type="predicted"/>
<organism evidence="2">
    <name type="scientific">Micromonas pusilla</name>
    <name type="common">Picoplanktonic green alga</name>
    <name type="synonym">Chromulina pusilla</name>
    <dbReference type="NCBI Taxonomy" id="38833"/>
    <lineage>
        <taxon>Eukaryota</taxon>
        <taxon>Viridiplantae</taxon>
        <taxon>Chlorophyta</taxon>
        <taxon>Mamiellophyceae</taxon>
        <taxon>Mamiellales</taxon>
        <taxon>Mamiellaceae</taxon>
        <taxon>Micromonas</taxon>
    </lineage>
</organism>
<sequence length="188" mass="20962">MPDKTWDVLGDLPSDASTTSSDEDDDERRGDGSRGGDLAAPKPRQAREVTYEDLVQRSYGGVVAAMDEDARRRREEQAEASAAAKDDKGEGTRGKRRDEREGDSEDSGSDAKRPQLVQNAFGKWEMCGRKRVRREEEFLAEAAARREARGPTQGERRSAALKAELAQGMAREEKFDLSRIARPDHNPR</sequence>
<gene>
    <name evidence="2" type="ORF">MCOM1403_LOCUS8981</name>
</gene>
<evidence type="ECO:0000313" key="2">
    <source>
        <dbReference type="EMBL" id="CAD8521551.1"/>
    </source>
</evidence>
<accession>A0A7S0NLN3</accession>
<feature type="compositionally biased region" description="Basic and acidic residues" evidence="1">
    <location>
        <begin position="68"/>
        <end position="77"/>
    </location>
</feature>
<feature type="region of interest" description="Disordered" evidence="1">
    <location>
        <begin position="1"/>
        <end position="117"/>
    </location>
</feature>
<name>A0A7S0NLN3_MICPS</name>
<dbReference type="EMBL" id="HBEQ01011163">
    <property type="protein sequence ID" value="CAD8521551.1"/>
    <property type="molecule type" value="Transcribed_RNA"/>
</dbReference>